<evidence type="ECO:0000256" key="4">
    <source>
        <dbReference type="ARBA" id="ARBA00022825"/>
    </source>
</evidence>
<dbReference type="Gene3D" id="3.40.50.200">
    <property type="entry name" value="Peptidase S8/S53 domain"/>
    <property type="match status" value="1"/>
</dbReference>
<feature type="active site" description="Charge relay system" evidence="7">
    <location>
        <position position="474"/>
    </location>
</feature>
<sequence>MLFLDLITLLCISLIFGPRAATAKSPVRKLSVSQFINSAPKPITKTMFYSRANESGPVACYNFSVENTGTGYEILDFDDISRYLSVHDMHTLAHVHPSIDRAFRVGQAPGYAQGPPNPGGPSADKCRIIFDLSSAPTDFDVDANLSIPVNYTTTLYQLPMLELGVLEIQGTNDASPFITQMTGMGILAEKDFPIELLSHTLRALSTESPSNDTYYGQQWSLEDMGVKQVVAERASSTEPCCESDHPYITVALIDSGVDYGHPDLAETIYENEGELAMGAEYMVDDDVNGYVDDVRGWNFVHENANVMDNNGHGTQCAGVIAAKGFNGEGIFGVGYPFARILPLKVFDYDSTGRLSDALRAVDYAIDKEVAVSTATWFTKSYSAVFHVAVDRAEAHGHLIVAAAGNDGQDIDGAGGSYPCGFNSTNVLCVAAHRMDGSRWGSSNYGPIVVDVSAPGVDVITTTSPIGYSLYNGTSASAAHVAGLAAVLIGARHPFPLRYDEVAAAIITSANATGWTAYGRVDAYAAMHAVVGDANWLNGALSVWRDEECVDDVRLAPTSSADLQLCIFAPPAIGYREYDLKGVIGEGAAEVDIRLRATPPPGLCQTSVSAIEFGDLMVGATGTFNFSITNAYGEDFVVDPARLLPWSPPLQVLSPGGPVVVSEGQSVSVQLSLEVFAPGPVSFMVDGLSPNCSALEVRASVSPSTLRISNLTADNMVDYIPVGLRHAPSGAVIENPSPYELKTKVISRQAEYMFEGAVDYVTVPLQPHGYGYIPEAYMVGQRILSNCVGGDYFNLTLGQSFPFFGVDVDTVRIACNGFIELPPFSSGPLTSPPRIPSVDQPNGVIAPYWTEAAATRCAVEVCNITYLTDYKLRVLVVEWNGLEVEAGGSWYPIMMEAQVFPNGRIDLLHVILPNPAYRKNIAVGIEGFDGKEGYNVMEHINTYGAQTLIFIPKVKSETVVVPPLSSVAVNFSLTVPYMGVADDDQDAWCQEDPNWLDADGRTCADYVAGALCTSAGLTGIGWYILWGNFMDVAATTPANVSCCGCGGGLWYRDVSPGANWQDIVKLGLEYVEGPGGDFERTVRGSQAVDVVLTGNETSISNAGGNRTLRVVALDSAGIVNGEENGLIVTVEIFEEGSSWGTKRVVLDDGEAFVEFDFPPGHTELTAVATPSEPATLDLGIVSCGGDGLVGPNNLRYLLWKPVGDSYELKCAFLSADEQSWIDPLGGVFEPQESEGWMAIMIVDQVGFVVISVEDSPRRVANVLLGFEIGGIGVGGCGGFCVFGGSVPVNFGMELRPSLIKVLREASVTSTTDGDDGRGGGSSTTTVSTITGDIITITTTTSATTEFVADCDTGCRAIRPASYCKYWLDPPVCYASDVPCRCSTTTVPPL</sequence>
<dbReference type="Proteomes" id="UP000591131">
    <property type="component" value="Unassembled WGS sequence"/>
</dbReference>
<dbReference type="EMBL" id="JAAPAO010000730">
    <property type="protein sequence ID" value="KAF4654485.1"/>
    <property type="molecule type" value="Genomic_DNA"/>
</dbReference>
<dbReference type="InterPro" id="IPR015500">
    <property type="entry name" value="Peptidase_S8_subtilisin-rel"/>
</dbReference>
<evidence type="ECO:0000256" key="6">
    <source>
        <dbReference type="ARBA" id="ARBA00023619"/>
    </source>
</evidence>
<evidence type="ECO:0000256" key="1">
    <source>
        <dbReference type="ARBA" id="ARBA00011073"/>
    </source>
</evidence>
<keyword evidence="8" id="KW-0732">Signal</keyword>
<dbReference type="SUPFAM" id="SSF52743">
    <property type="entry name" value="Subtilisin-like"/>
    <property type="match status" value="1"/>
</dbReference>
<dbReference type="Pfam" id="PF00082">
    <property type="entry name" value="Peptidase_S8"/>
    <property type="match status" value="1"/>
</dbReference>
<dbReference type="InterPro" id="IPR036852">
    <property type="entry name" value="Peptidase_S8/S53_dom_sf"/>
</dbReference>
<dbReference type="InterPro" id="IPR034204">
    <property type="entry name" value="PfSUB1-like_cat_dom"/>
</dbReference>
<evidence type="ECO:0000256" key="3">
    <source>
        <dbReference type="ARBA" id="ARBA00022801"/>
    </source>
</evidence>
<dbReference type="PROSITE" id="PS51892">
    <property type="entry name" value="SUBTILASE"/>
    <property type="match status" value="1"/>
</dbReference>
<dbReference type="InterPro" id="IPR022398">
    <property type="entry name" value="Peptidase_S8_His-AS"/>
</dbReference>
<accession>A0A7J6L5K3</accession>
<proteinExistence type="inferred from homology"/>
<feature type="active site" description="Charge relay system" evidence="7">
    <location>
        <position position="312"/>
    </location>
</feature>
<dbReference type="CDD" id="cd07473">
    <property type="entry name" value="Peptidases_S8_Subtilisin_like"/>
    <property type="match status" value="1"/>
</dbReference>
<dbReference type="PRINTS" id="PR00723">
    <property type="entry name" value="SUBTILISIN"/>
</dbReference>
<dbReference type="EC" id="3.4.21.62" evidence="6"/>
<dbReference type="OrthoDB" id="206201at2759"/>
<keyword evidence="2 7" id="KW-0645">Protease</keyword>
<evidence type="ECO:0000256" key="2">
    <source>
        <dbReference type="ARBA" id="ARBA00022670"/>
    </source>
</evidence>
<dbReference type="InterPro" id="IPR023827">
    <property type="entry name" value="Peptidase_S8_Asp-AS"/>
</dbReference>
<keyword evidence="4 7" id="KW-0720">Serine protease</keyword>
<organism evidence="10 11">
    <name type="scientific">Perkinsus chesapeaki</name>
    <name type="common">Clam parasite</name>
    <name type="synonym">Perkinsus andrewsi</name>
    <dbReference type="NCBI Taxonomy" id="330153"/>
    <lineage>
        <taxon>Eukaryota</taxon>
        <taxon>Sar</taxon>
        <taxon>Alveolata</taxon>
        <taxon>Perkinsozoa</taxon>
        <taxon>Perkinsea</taxon>
        <taxon>Perkinsida</taxon>
        <taxon>Perkinsidae</taxon>
        <taxon>Perkinsus</taxon>
    </lineage>
</organism>
<evidence type="ECO:0000259" key="9">
    <source>
        <dbReference type="Pfam" id="PF00082"/>
    </source>
</evidence>
<feature type="signal peptide" evidence="8">
    <location>
        <begin position="1"/>
        <end position="23"/>
    </location>
</feature>
<keyword evidence="11" id="KW-1185">Reference proteome</keyword>
<dbReference type="PANTHER" id="PTHR43806:SF11">
    <property type="entry name" value="CEREVISIN-RELATED"/>
    <property type="match status" value="1"/>
</dbReference>
<comment type="caution">
    <text evidence="10">The sequence shown here is derived from an EMBL/GenBank/DDBJ whole genome shotgun (WGS) entry which is preliminary data.</text>
</comment>
<comment type="similarity">
    <text evidence="1 7">Belongs to the peptidase S8 family.</text>
</comment>
<feature type="chain" id="PRO_5029487601" description="subtilisin" evidence="8">
    <location>
        <begin position="24"/>
        <end position="1388"/>
    </location>
</feature>
<gene>
    <name evidence="10" type="ORF">FOL47_009962</name>
</gene>
<reference evidence="10 11" key="1">
    <citation type="submission" date="2020-04" db="EMBL/GenBank/DDBJ databases">
        <title>Perkinsus chesapeaki whole genome sequence.</title>
        <authorList>
            <person name="Bogema D.R."/>
        </authorList>
    </citation>
    <scope>NUCLEOTIDE SEQUENCE [LARGE SCALE GENOMIC DNA]</scope>
    <source>
        <strain evidence="10">ATCC PRA-425</strain>
    </source>
</reference>
<evidence type="ECO:0000256" key="7">
    <source>
        <dbReference type="PROSITE-ProRule" id="PRU01240"/>
    </source>
</evidence>
<dbReference type="PROSITE" id="PS00137">
    <property type="entry name" value="SUBTILASE_HIS"/>
    <property type="match status" value="1"/>
</dbReference>
<evidence type="ECO:0000313" key="11">
    <source>
        <dbReference type="Proteomes" id="UP000591131"/>
    </source>
</evidence>
<dbReference type="GO" id="GO:0006508">
    <property type="term" value="P:proteolysis"/>
    <property type="evidence" value="ECO:0007669"/>
    <property type="project" value="UniProtKB-KW"/>
</dbReference>
<name>A0A7J6L5K3_PERCH</name>
<evidence type="ECO:0000256" key="5">
    <source>
        <dbReference type="ARBA" id="ARBA00023529"/>
    </source>
</evidence>
<feature type="domain" description="Peptidase S8/S53" evidence="9">
    <location>
        <begin position="248"/>
        <end position="511"/>
    </location>
</feature>
<dbReference type="PANTHER" id="PTHR43806">
    <property type="entry name" value="PEPTIDASE S8"/>
    <property type="match status" value="1"/>
</dbReference>
<evidence type="ECO:0000256" key="8">
    <source>
        <dbReference type="SAM" id="SignalP"/>
    </source>
</evidence>
<dbReference type="PROSITE" id="PS00136">
    <property type="entry name" value="SUBTILASE_ASP"/>
    <property type="match status" value="1"/>
</dbReference>
<keyword evidence="3 7" id="KW-0378">Hydrolase</keyword>
<feature type="active site" description="Charge relay system" evidence="7">
    <location>
        <position position="254"/>
    </location>
</feature>
<protein>
    <recommendedName>
        <fullName evidence="6">subtilisin</fullName>
        <ecNumber evidence="6">3.4.21.62</ecNumber>
    </recommendedName>
</protein>
<dbReference type="InterPro" id="IPR000209">
    <property type="entry name" value="Peptidase_S8/S53_dom"/>
</dbReference>
<evidence type="ECO:0000313" key="10">
    <source>
        <dbReference type="EMBL" id="KAF4654485.1"/>
    </source>
</evidence>
<dbReference type="GO" id="GO:0004252">
    <property type="term" value="F:serine-type endopeptidase activity"/>
    <property type="evidence" value="ECO:0007669"/>
    <property type="project" value="UniProtKB-UniRule"/>
</dbReference>
<comment type="catalytic activity">
    <reaction evidence="5">
        <text>Hydrolysis of proteins with broad specificity for peptide bonds, and a preference for a large uncharged residue in P1. Hydrolyzes peptide amides.</text>
        <dbReference type="EC" id="3.4.21.62"/>
    </reaction>
</comment>
<dbReference type="InterPro" id="IPR050131">
    <property type="entry name" value="Peptidase_S8_subtilisin-like"/>
</dbReference>